<dbReference type="Gramene" id="OIV89467">
    <property type="protein sequence ID" value="OIV89467"/>
    <property type="gene ID" value="TanjilG_20951"/>
</dbReference>
<dbReference type="EMBL" id="KV862290">
    <property type="protein sequence ID" value="OIV89467.1"/>
    <property type="molecule type" value="Genomic_DNA"/>
</dbReference>
<sequence>MCRLKARGGKGGRLATVADLLGQLGWQLANQGRTRSLVVCRGGNITGPRDAHCPLICPSRRRHRHTDMDCVNDTIFQHNVVP</sequence>
<protein>
    <submittedName>
        <fullName evidence="1">Uncharacterized protein</fullName>
    </submittedName>
</protein>
<name>A0A1J7FNA8_LUPAN</name>
<evidence type="ECO:0000313" key="1">
    <source>
        <dbReference type="EMBL" id="OIV89467.1"/>
    </source>
</evidence>
<proteinExistence type="predicted"/>
<reference evidence="1 2" key="1">
    <citation type="journal article" date="2017" name="Plant Biotechnol. J.">
        <title>A comprehensive draft genome sequence for lupin (Lupinus angustifolius), an emerging health food: insights into plant-microbe interactions and legume evolution.</title>
        <authorList>
            <person name="Hane J.K."/>
            <person name="Ming Y."/>
            <person name="Kamphuis L.G."/>
            <person name="Nelson M.N."/>
            <person name="Garg G."/>
            <person name="Atkins C.A."/>
            <person name="Bayer P.E."/>
            <person name="Bravo A."/>
            <person name="Bringans S."/>
            <person name="Cannon S."/>
            <person name="Edwards D."/>
            <person name="Foley R."/>
            <person name="Gao L.L."/>
            <person name="Harrison M.J."/>
            <person name="Huang W."/>
            <person name="Hurgobin B."/>
            <person name="Li S."/>
            <person name="Liu C.W."/>
            <person name="McGrath A."/>
            <person name="Morahan G."/>
            <person name="Murray J."/>
            <person name="Weller J."/>
            <person name="Jian J."/>
            <person name="Singh K.B."/>
        </authorList>
    </citation>
    <scope>NUCLEOTIDE SEQUENCE [LARGE SCALE GENOMIC DNA]</scope>
    <source>
        <strain evidence="2">cv. Tanjil</strain>
        <tissue evidence="1">Whole plant</tissue>
    </source>
</reference>
<gene>
    <name evidence="1" type="ORF">TanjilG_20951</name>
</gene>
<accession>A0A1J7FNA8</accession>
<dbReference type="Proteomes" id="UP000188354">
    <property type="component" value="Unassembled WGS sequence"/>
</dbReference>
<dbReference type="AlphaFoldDB" id="A0A1J7FNA8"/>
<evidence type="ECO:0000313" key="2">
    <source>
        <dbReference type="Proteomes" id="UP000188354"/>
    </source>
</evidence>
<keyword evidence="2" id="KW-1185">Reference proteome</keyword>
<organism evidence="1 2">
    <name type="scientific">Lupinus angustifolius</name>
    <name type="common">Narrow-leaved blue lupine</name>
    <dbReference type="NCBI Taxonomy" id="3871"/>
    <lineage>
        <taxon>Eukaryota</taxon>
        <taxon>Viridiplantae</taxon>
        <taxon>Streptophyta</taxon>
        <taxon>Embryophyta</taxon>
        <taxon>Tracheophyta</taxon>
        <taxon>Spermatophyta</taxon>
        <taxon>Magnoliopsida</taxon>
        <taxon>eudicotyledons</taxon>
        <taxon>Gunneridae</taxon>
        <taxon>Pentapetalae</taxon>
        <taxon>rosids</taxon>
        <taxon>fabids</taxon>
        <taxon>Fabales</taxon>
        <taxon>Fabaceae</taxon>
        <taxon>Papilionoideae</taxon>
        <taxon>50 kb inversion clade</taxon>
        <taxon>genistoids sensu lato</taxon>
        <taxon>core genistoids</taxon>
        <taxon>Genisteae</taxon>
        <taxon>Lupinus</taxon>
    </lineage>
</organism>